<sequence>MRLFAMLVAASTAIFAPAASADPEIPVVSERFREDVPIPTFRADVGWPKLPDDVILGQMPGIAVDREDHIWVIHRPNSLTPLEAGLAQEPPTAVSCCRPAAHVLRFDATGNLVASWGGPEHAPTIDGINQWPANVHGIYIDNDMTVWIAGNGDGDHVALNFTSDGTFLRQIGRREATGGNDSEALLGNPADIADNGASVLVADGYINKRIAAFDAETLDYLRAWGAYGGTPDAPVREGTFDQSQATSTGDGGANPESTSFGDIVHCVVRGPDDEIYVCDRRNNRLQLFRETGDGIEFVRDVVIAPETGGLRTASDVAFSPDGAYLYVADMMNAKVWILLRETHEVIGSFGRVGRYPGQFFWLHSVDVDSEGNVYTSEVGTGRRIQRFVFTGLE</sequence>
<dbReference type="EMBL" id="CP049109">
    <property type="protein sequence ID" value="QIG80453.1"/>
    <property type="molecule type" value="Genomic_DNA"/>
</dbReference>
<dbReference type="GO" id="GO:0008270">
    <property type="term" value="F:zinc ion binding"/>
    <property type="evidence" value="ECO:0007669"/>
    <property type="project" value="UniProtKB-KW"/>
</dbReference>
<feature type="region of interest" description="Disordered" evidence="1">
    <location>
        <begin position="234"/>
        <end position="257"/>
    </location>
</feature>
<feature type="chain" id="PRO_5026208910" evidence="2">
    <location>
        <begin position="22"/>
        <end position="393"/>
    </location>
</feature>
<evidence type="ECO:0000313" key="4">
    <source>
        <dbReference type="Proteomes" id="UP000501568"/>
    </source>
</evidence>
<evidence type="ECO:0000256" key="1">
    <source>
        <dbReference type="SAM" id="MobiDB-lite"/>
    </source>
</evidence>
<keyword evidence="4" id="KW-1185">Reference proteome</keyword>
<organism evidence="3 4">
    <name type="scientific">Stakelama tenebrarum</name>
    <dbReference type="NCBI Taxonomy" id="2711215"/>
    <lineage>
        <taxon>Bacteria</taxon>
        <taxon>Pseudomonadati</taxon>
        <taxon>Pseudomonadota</taxon>
        <taxon>Alphaproteobacteria</taxon>
        <taxon>Sphingomonadales</taxon>
        <taxon>Sphingomonadaceae</taxon>
        <taxon>Stakelama</taxon>
    </lineage>
</organism>
<feature type="signal peptide" evidence="2">
    <location>
        <begin position="1"/>
        <end position="21"/>
    </location>
</feature>
<dbReference type="InterPro" id="IPR011042">
    <property type="entry name" value="6-blade_b-propeller_TolB-like"/>
</dbReference>
<dbReference type="SUPFAM" id="SSF63829">
    <property type="entry name" value="Calcium-dependent phosphotriesterase"/>
    <property type="match status" value="1"/>
</dbReference>
<protein>
    <submittedName>
        <fullName evidence="3">Uncharacterized protein</fullName>
    </submittedName>
</protein>
<dbReference type="RefSeq" id="WP_165327459.1">
    <property type="nucleotide sequence ID" value="NZ_CP049109.1"/>
</dbReference>
<evidence type="ECO:0000313" key="3">
    <source>
        <dbReference type="EMBL" id="QIG80453.1"/>
    </source>
</evidence>
<dbReference type="KEGG" id="spzr:G5C33_12135"/>
<reference evidence="3 4" key="1">
    <citation type="submission" date="2020-02" db="EMBL/GenBank/DDBJ databases">
        <authorList>
            <person name="Zheng R.K."/>
            <person name="Sun C.M."/>
        </authorList>
    </citation>
    <scope>NUCLEOTIDE SEQUENCE [LARGE SCALE GENOMIC DNA]</scope>
    <source>
        <strain evidence="4">zrk23</strain>
    </source>
</reference>
<dbReference type="Proteomes" id="UP000501568">
    <property type="component" value="Chromosome"/>
</dbReference>
<gene>
    <name evidence="3" type="ORF">G5C33_12135</name>
</gene>
<proteinExistence type="predicted"/>
<dbReference type="PANTHER" id="PTHR24104:SF25">
    <property type="entry name" value="PROTEIN LIN-41"/>
    <property type="match status" value="1"/>
</dbReference>
<accession>A0A6G6Y799</accession>
<dbReference type="AlphaFoldDB" id="A0A6G6Y799"/>
<dbReference type="InterPro" id="IPR050952">
    <property type="entry name" value="TRIM-NHL_E3_ligases"/>
</dbReference>
<dbReference type="PANTHER" id="PTHR24104">
    <property type="entry name" value="E3 UBIQUITIN-PROTEIN LIGASE NHLRC1-RELATED"/>
    <property type="match status" value="1"/>
</dbReference>
<evidence type="ECO:0000256" key="2">
    <source>
        <dbReference type="SAM" id="SignalP"/>
    </source>
</evidence>
<keyword evidence="2" id="KW-0732">Signal</keyword>
<dbReference type="Gene3D" id="2.120.10.30">
    <property type="entry name" value="TolB, C-terminal domain"/>
    <property type="match status" value="1"/>
</dbReference>
<name>A0A6G6Y799_9SPHN</name>